<accession>A0ABW8AFS0</accession>
<dbReference type="Proteomes" id="UP001612928">
    <property type="component" value="Unassembled WGS sequence"/>
</dbReference>
<proteinExistence type="predicted"/>
<evidence type="ECO:0000313" key="1">
    <source>
        <dbReference type="EMBL" id="MFI7445629.1"/>
    </source>
</evidence>
<sequence>MLIERERHDGIRSGTITVLFRRWRQRQATAGNVYRTALGRVAVDAIDVVAAEQITEADARAAGYPSAAAAVADLRGRPGDPVYRLRVRFVEEPDPRDELAASGDLPAEELESLAGRLARLDRASGTGPWTEATLDIISRRPAVRAADLAGELGRDPAQFKLDVRKLKNLGLTVSLGTGYRISARGAAYLASRSRDR</sequence>
<evidence type="ECO:0008006" key="3">
    <source>
        <dbReference type="Google" id="ProtNLM"/>
    </source>
</evidence>
<keyword evidence="2" id="KW-1185">Reference proteome</keyword>
<dbReference type="EMBL" id="JBITMB010000015">
    <property type="protein sequence ID" value="MFI7445629.1"/>
    <property type="molecule type" value="Genomic_DNA"/>
</dbReference>
<evidence type="ECO:0000313" key="2">
    <source>
        <dbReference type="Proteomes" id="UP001612928"/>
    </source>
</evidence>
<name>A0ABW8AFS0_9ACTN</name>
<dbReference type="RefSeq" id="WP_397026107.1">
    <property type="nucleotide sequence ID" value="NZ_JBITMB010000015.1"/>
</dbReference>
<comment type="caution">
    <text evidence="1">The sequence shown here is derived from an EMBL/GenBank/DDBJ whole genome shotgun (WGS) entry which is preliminary data.</text>
</comment>
<gene>
    <name evidence="1" type="ORF">ACIBP5_37155</name>
</gene>
<organism evidence="1 2">
    <name type="scientific">Nonomuraea indica</name>
    <dbReference type="NCBI Taxonomy" id="1581193"/>
    <lineage>
        <taxon>Bacteria</taxon>
        <taxon>Bacillati</taxon>
        <taxon>Actinomycetota</taxon>
        <taxon>Actinomycetes</taxon>
        <taxon>Streptosporangiales</taxon>
        <taxon>Streptosporangiaceae</taxon>
        <taxon>Nonomuraea</taxon>
    </lineage>
</organism>
<protein>
    <recommendedName>
        <fullName evidence="3">ASCH domain-containing protein</fullName>
    </recommendedName>
</protein>
<reference evidence="1 2" key="1">
    <citation type="submission" date="2024-10" db="EMBL/GenBank/DDBJ databases">
        <title>The Natural Products Discovery Center: Release of the First 8490 Sequenced Strains for Exploring Actinobacteria Biosynthetic Diversity.</title>
        <authorList>
            <person name="Kalkreuter E."/>
            <person name="Kautsar S.A."/>
            <person name="Yang D."/>
            <person name="Bader C.D."/>
            <person name="Teijaro C.N."/>
            <person name="Fluegel L."/>
            <person name="Davis C.M."/>
            <person name="Simpson J.R."/>
            <person name="Lauterbach L."/>
            <person name="Steele A.D."/>
            <person name="Gui C."/>
            <person name="Meng S."/>
            <person name="Li G."/>
            <person name="Viehrig K."/>
            <person name="Ye F."/>
            <person name="Su P."/>
            <person name="Kiefer A.F."/>
            <person name="Nichols A."/>
            <person name="Cepeda A.J."/>
            <person name="Yan W."/>
            <person name="Fan B."/>
            <person name="Jiang Y."/>
            <person name="Adhikari A."/>
            <person name="Zheng C.-J."/>
            <person name="Schuster L."/>
            <person name="Cowan T.M."/>
            <person name="Smanski M.J."/>
            <person name="Chevrette M.G."/>
            <person name="De Carvalho L.P.S."/>
            <person name="Shen B."/>
        </authorList>
    </citation>
    <scope>NUCLEOTIDE SEQUENCE [LARGE SCALE GENOMIC DNA]</scope>
    <source>
        <strain evidence="1 2">NPDC049503</strain>
    </source>
</reference>